<organism evidence="4 5">
    <name type="scientific">Trichormus variabilis N2B</name>
    <dbReference type="NCBI Taxonomy" id="2681315"/>
    <lineage>
        <taxon>Bacteria</taxon>
        <taxon>Bacillati</taxon>
        <taxon>Cyanobacteriota</taxon>
        <taxon>Cyanophyceae</taxon>
        <taxon>Nostocales</taxon>
        <taxon>Nostocaceae</taxon>
        <taxon>Trichormus</taxon>
    </lineage>
</organism>
<evidence type="ECO:0000259" key="3">
    <source>
        <dbReference type="SMART" id="SM00912"/>
    </source>
</evidence>
<feature type="region of interest" description="Disordered" evidence="1">
    <location>
        <begin position="749"/>
        <end position="768"/>
    </location>
</feature>
<evidence type="ECO:0000256" key="2">
    <source>
        <dbReference type="SAM" id="SignalP"/>
    </source>
</evidence>
<feature type="chain" id="PRO_5046225416" evidence="2">
    <location>
        <begin position="26"/>
        <end position="830"/>
    </location>
</feature>
<feature type="signal peptide" evidence="2">
    <location>
        <begin position="1"/>
        <end position="25"/>
    </location>
</feature>
<dbReference type="Gene3D" id="2.160.20.10">
    <property type="entry name" value="Single-stranded right-handed beta-helix, Pectin lyase-like"/>
    <property type="match status" value="2"/>
</dbReference>
<gene>
    <name evidence="4" type="ORF">GNE12_19970</name>
</gene>
<proteinExistence type="predicted"/>
<reference evidence="4 5" key="1">
    <citation type="submission" date="2019-11" db="EMBL/GenBank/DDBJ databases">
        <title>Comparison of genomes from free-living endosymbiotic cyanobacteria isolated from Azolla.</title>
        <authorList>
            <person name="Thiel T."/>
            <person name="Pratte B."/>
        </authorList>
    </citation>
    <scope>NUCLEOTIDE SEQUENCE [LARGE SCALE GENOMIC DNA]</scope>
    <source>
        <strain evidence="4 5">N2B</strain>
    </source>
</reference>
<dbReference type="RefSeq" id="WP_011319135.1">
    <property type="nucleotide sequence ID" value="NZ_JACKZP010000094.1"/>
</dbReference>
<evidence type="ECO:0000256" key="1">
    <source>
        <dbReference type="SAM" id="MobiDB-lite"/>
    </source>
</evidence>
<accession>A0ABR6SD99</accession>
<keyword evidence="2" id="KW-0732">Signal</keyword>
<comment type="caution">
    <text evidence="4">The sequence shown here is derived from an EMBL/GenBank/DDBJ whole genome shotgun (WGS) entry which is preliminary data.</text>
</comment>
<dbReference type="InterPro" id="IPR012334">
    <property type="entry name" value="Pectin_lyas_fold"/>
</dbReference>
<dbReference type="SMART" id="SM00912">
    <property type="entry name" value="Haemagg_act"/>
    <property type="match status" value="1"/>
</dbReference>
<dbReference type="InterPro" id="IPR011050">
    <property type="entry name" value="Pectin_lyase_fold/virulence"/>
</dbReference>
<dbReference type="GeneID" id="58725035"/>
<evidence type="ECO:0000313" key="4">
    <source>
        <dbReference type="EMBL" id="MBC1304193.1"/>
    </source>
</evidence>
<dbReference type="InterPro" id="IPR008638">
    <property type="entry name" value="FhaB/CdiA-like_TPS"/>
</dbReference>
<keyword evidence="5" id="KW-1185">Reference proteome</keyword>
<dbReference type="EMBL" id="JACKZP010000094">
    <property type="protein sequence ID" value="MBC1304193.1"/>
    <property type="molecule type" value="Genomic_DNA"/>
</dbReference>
<dbReference type="SUPFAM" id="SSF51126">
    <property type="entry name" value="Pectin lyase-like"/>
    <property type="match status" value="2"/>
</dbReference>
<evidence type="ECO:0000313" key="5">
    <source>
        <dbReference type="Proteomes" id="UP000570851"/>
    </source>
</evidence>
<protein>
    <submittedName>
        <fullName evidence="4">S-layer family protein</fullName>
    </submittedName>
</protein>
<sequence length="830" mass="85082">MKVTSVCLGLTCVFLAAGMSLPATAQVTSDDTTNTTVNPSGNNFQIINGTARGNNLFHSFSNFSVPKDSSATFDLTNTPNITNIFSRVTGGNVSNIDGMIETVKSNNPVSLFLMNPAGIVFAPNASLNIGGSFVGTTANSIKFADGTEFSANNSSVTPLLTMSVPIGLQMGSNPNPITVQGTGYALTSVSTVAPITQSPSTSELRVKPVKTLALVGGDLNLTGATLNAPEGRVELGSLSGVGMVSLNPISQGYQLSYEGGQSFADIQLTQKSLLTVGALLSAGALNAGSVQLQGRHIQISDGSIIFSKNLGNVAGGEIILQASDSIDIIGTTANAQIRSGIRSEGLNTGTGSPIHIITPHLTLSQGAGVNNNAFGFAASGGIQIDAQTVELSGFSPINPTGVTSLTISSRTPKSAGNLSINTNSLLVSQGAAISSVAFGTGSTGQVTIRSQNTTVTGDNPAGLYSNISAITYGTGDAQTLTLDTKRLQLLDGGVVATTSFLIGKAGNLNINATESILIDGRSQANNSSINSAVLIPPALIKQLFRLPNILSANGGTVNVTTPTLTLSNGGAVSVTNQGAGDGGHINITANTVFLDRQGSVQAQTLSGEGGNITSQVSELLLLRHNSLISATSGNTGNGGNISINAPVIAGLENSDIIANAVKGRGGNIDIRTQGIIGLAFRNTLTPRVEQTNDITASSEFNINGTVKINNVGVDPNSGLVALPANIIDPSQQIASGCSADTGSSFVATGRGGIPQNPSQEMRSDRTWSDTRDISAFQNRQQTQAQAPTQPRIPVQANSWHRNNQGKIELIADQSLTQGQTALTCMAIPQN</sequence>
<name>A0ABR6SD99_ANAVA</name>
<dbReference type="NCBIfam" id="TIGR01901">
    <property type="entry name" value="adhes_NPXG"/>
    <property type="match status" value="1"/>
</dbReference>
<dbReference type="Proteomes" id="UP000570851">
    <property type="component" value="Unassembled WGS sequence"/>
</dbReference>
<dbReference type="Pfam" id="PF05860">
    <property type="entry name" value="TPS"/>
    <property type="match status" value="1"/>
</dbReference>
<feature type="domain" description="Filamentous haemagglutinin FhaB/tRNA nuclease CdiA-like TPS" evidence="3">
    <location>
        <begin position="28"/>
        <end position="144"/>
    </location>
</feature>